<keyword evidence="2" id="KW-0496">Mitochondrion</keyword>
<dbReference type="RefSeq" id="XP_025377488.1">
    <property type="nucleotide sequence ID" value="XM_025521638.1"/>
</dbReference>
<evidence type="ECO:0000313" key="7">
    <source>
        <dbReference type="EMBL" id="PWN90290.1"/>
    </source>
</evidence>
<dbReference type="PANTHER" id="PTHR32035">
    <property type="entry name" value="AURORA KINASE A-INTERACTING PROTEIN"/>
    <property type="match status" value="1"/>
</dbReference>
<reference evidence="7 8" key="1">
    <citation type="journal article" date="2018" name="Mol. Biol. Evol.">
        <title>Broad Genomic Sampling Reveals a Smut Pathogenic Ancestry of the Fungal Clade Ustilaginomycotina.</title>
        <authorList>
            <person name="Kijpornyongpan T."/>
            <person name="Mondo S.J."/>
            <person name="Barry K."/>
            <person name="Sandor L."/>
            <person name="Lee J."/>
            <person name="Lipzen A."/>
            <person name="Pangilinan J."/>
            <person name="LaButti K."/>
            <person name="Hainaut M."/>
            <person name="Henrissat B."/>
            <person name="Grigoriev I.V."/>
            <person name="Spatafora J.W."/>
            <person name="Aime M.C."/>
        </authorList>
    </citation>
    <scope>NUCLEOTIDE SEQUENCE [LARGE SCALE GENOMIC DNA]</scope>
    <source>
        <strain evidence="7 8">MCA 4198</strain>
    </source>
</reference>
<feature type="domain" description="Ribosomal protein mS38 C-terminal" evidence="6">
    <location>
        <begin position="466"/>
        <end position="499"/>
    </location>
</feature>
<comment type="similarity">
    <text evidence="3">Belongs to the mitochondrion-specific ribosomal protein mS38 family.</text>
</comment>
<gene>
    <name evidence="7" type="ORF">FA10DRAFT_266787</name>
</gene>
<feature type="compositionally biased region" description="Low complexity" evidence="5">
    <location>
        <begin position="47"/>
        <end position="80"/>
    </location>
</feature>
<dbReference type="STRING" id="215250.A0A316YL53"/>
<dbReference type="InterPro" id="IPR013177">
    <property type="entry name" value="Ribosomal_mS38_C"/>
</dbReference>
<comment type="subcellular location">
    <subcellularLocation>
        <location evidence="1">Mitochondrion</location>
    </subcellularLocation>
</comment>
<dbReference type="EMBL" id="KZ819636">
    <property type="protein sequence ID" value="PWN90290.1"/>
    <property type="molecule type" value="Genomic_DNA"/>
</dbReference>
<evidence type="ECO:0000256" key="2">
    <source>
        <dbReference type="ARBA" id="ARBA00023128"/>
    </source>
</evidence>
<evidence type="ECO:0000256" key="1">
    <source>
        <dbReference type="ARBA" id="ARBA00004173"/>
    </source>
</evidence>
<organism evidence="7 8">
    <name type="scientific">Acaromyces ingoldii</name>
    <dbReference type="NCBI Taxonomy" id="215250"/>
    <lineage>
        <taxon>Eukaryota</taxon>
        <taxon>Fungi</taxon>
        <taxon>Dikarya</taxon>
        <taxon>Basidiomycota</taxon>
        <taxon>Ustilaginomycotina</taxon>
        <taxon>Exobasidiomycetes</taxon>
        <taxon>Exobasidiales</taxon>
        <taxon>Cryptobasidiaceae</taxon>
        <taxon>Acaromyces</taxon>
    </lineage>
</organism>
<protein>
    <recommendedName>
        <fullName evidence="4">Small ribosomal subunit protein mS38</fullName>
    </recommendedName>
</protein>
<dbReference type="OrthoDB" id="2554564at2759"/>
<dbReference type="GeneID" id="37043554"/>
<feature type="compositionally biased region" description="Low complexity" evidence="5">
    <location>
        <begin position="19"/>
        <end position="32"/>
    </location>
</feature>
<dbReference type="GO" id="GO:0005739">
    <property type="term" value="C:mitochondrion"/>
    <property type="evidence" value="ECO:0007669"/>
    <property type="project" value="UniProtKB-SubCell"/>
</dbReference>
<feature type="region of interest" description="Disordered" evidence="5">
    <location>
        <begin position="19"/>
        <end position="85"/>
    </location>
</feature>
<dbReference type="Pfam" id="PF08213">
    <property type="entry name" value="COX24_C"/>
    <property type="match status" value="1"/>
</dbReference>
<evidence type="ECO:0000256" key="5">
    <source>
        <dbReference type="SAM" id="MobiDB-lite"/>
    </source>
</evidence>
<evidence type="ECO:0000259" key="6">
    <source>
        <dbReference type="SMART" id="SM01155"/>
    </source>
</evidence>
<proteinExistence type="inferred from homology"/>
<evidence type="ECO:0000256" key="3">
    <source>
        <dbReference type="ARBA" id="ARBA00035647"/>
    </source>
</evidence>
<accession>A0A316YL53</accession>
<feature type="compositionally biased region" description="Basic residues" evidence="5">
    <location>
        <begin position="475"/>
        <end position="489"/>
    </location>
</feature>
<name>A0A316YL53_9BASI</name>
<dbReference type="PANTHER" id="PTHR32035:SF3">
    <property type="entry name" value="SMALL RIBOSOMAL SUBUNIT PROTEIN MS38"/>
    <property type="match status" value="1"/>
</dbReference>
<evidence type="ECO:0000256" key="4">
    <source>
        <dbReference type="ARBA" id="ARBA00035682"/>
    </source>
</evidence>
<dbReference type="Proteomes" id="UP000245768">
    <property type="component" value="Unassembled WGS sequence"/>
</dbReference>
<feature type="compositionally biased region" description="Basic and acidic residues" evidence="5">
    <location>
        <begin position="490"/>
        <end position="499"/>
    </location>
</feature>
<evidence type="ECO:0000313" key="8">
    <source>
        <dbReference type="Proteomes" id="UP000245768"/>
    </source>
</evidence>
<sequence length="499" mass="53263">MRSRASQARALFRVVANSSSARAVASAPSASVTGPLSSSPNASLKPGGTARRGARGVKAGATKRSGPGGSSRLPSQSSSSTEARLHQARIVSIRSLPESEALLAAAKAGASGGGIVLRPPVRPPPSTLSSVASEAFFASHRPLLQHELMSDEAYANWTPQMTAEYGIETAKRMLKASISSSEASTSGSGKNQGIRDYLSTILDGLNNADEYGLELHSIGVGGSGADGQSMPIPWRRPIKDLSADRFNKVIDSLSKDNVTSNAVLSEASRLDDEEAARIDREQAVAAALERGEDTTVAKSLGSEADLIVLGEPNGPDPKWARGVATHLAEKTRALQPPPAPRPSKLTETAALDEGESEDIFYLGSFVAESFDADGNLPEHLVADADGPATFGDDENPTLMFSHALIQSHLPKALEWDAIVDKMDKASLDSKVQAVREGEVERESDLVDLSRLNADLSKQVGDADGVFMDSVKRKRRKKMRKHKYRKLRKATRVERTRLKK</sequence>
<feature type="region of interest" description="Disordered" evidence="5">
    <location>
        <begin position="475"/>
        <end position="499"/>
    </location>
</feature>
<dbReference type="SMART" id="SM01155">
    <property type="entry name" value="DUF1713"/>
    <property type="match status" value="1"/>
</dbReference>
<keyword evidence="8" id="KW-1185">Reference proteome</keyword>
<dbReference type="AlphaFoldDB" id="A0A316YL53"/>
<dbReference type="InParanoid" id="A0A316YL53"/>